<dbReference type="EMBL" id="QVLV01000002">
    <property type="protein sequence ID" value="RGE63991.1"/>
    <property type="molecule type" value="Genomic_DNA"/>
</dbReference>
<protein>
    <submittedName>
        <fullName evidence="4">NUDIX hydrolase</fullName>
    </submittedName>
</protein>
<dbReference type="SUPFAM" id="SSF55811">
    <property type="entry name" value="Nudix"/>
    <property type="match status" value="1"/>
</dbReference>
<dbReference type="Pfam" id="PF00293">
    <property type="entry name" value="NUDIX"/>
    <property type="match status" value="1"/>
</dbReference>
<keyword evidence="2 4" id="KW-0378">Hydrolase</keyword>
<dbReference type="PANTHER" id="PTHR11839">
    <property type="entry name" value="UDP/ADP-SUGAR PYROPHOSPHATASE"/>
    <property type="match status" value="1"/>
</dbReference>
<keyword evidence="5" id="KW-1185">Reference proteome</keyword>
<dbReference type="GO" id="GO:0006753">
    <property type="term" value="P:nucleoside phosphate metabolic process"/>
    <property type="evidence" value="ECO:0007669"/>
    <property type="project" value="TreeGrafter"/>
</dbReference>
<dbReference type="GO" id="GO:0019693">
    <property type="term" value="P:ribose phosphate metabolic process"/>
    <property type="evidence" value="ECO:0007669"/>
    <property type="project" value="TreeGrafter"/>
</dbReference>
<evidence type="ECO:0000313" key="4">
    <source>
        <dbReference type="EMBL" id="RGE63991.1"/>
    </source>
</evidence>
<dbReference type="InterPro" id="IPR015797">
    <property type="entry name" value="NUDIX_hydrolase-like_dom_sf"/>
</dbReference>
<name>A0A3E3IAF1_9FIRM</name>
<proteinExistence type="predicted"/>
<dbReference type="PROSITE" id="PS51462">
    <property type="entry name" value="NUDIX"/>
    <property type="match status" value="1"/>
</dbReference>
<dbReference type="GO" id="GO:0016787">
    <property type="term" value="F:hydrolase activity"/>
    <property type="evidence" value="ECO:0007669"/>
    <property type="project" value="UniProtKB-KW"/>
</dbReference>
<comment type="cofactor">
    <cofactor evidence="1">
        <name>Mg(2+)</name>
        <dbReference type="ChEBI" id="CHEBI:18420"/>
    </cofactor>
</comment>
<evidence type="ECO:0000256" key="1">
    <source>
        <dbReference type="ARBA" id="ARBA00001946"/>
    </source>
</evidence>
<dbReference type="InterPro" id="IPR000086">
    <property type="entry name" value="NUDIX_hydrolase_dom"/>
</dbReference>
<comment type="caution">
    <text evidence="4">The sequence shown here is derived from an EMBL/GenBank/DDBJ whole genome shotgun (WGS) entry which is preliminary data.</text>
</comment>
<dbReference type="Gene3D" id="3.90.79.10">
    <property type="entry name" value="Nucleoside Triphosphate Pyrophosphohydrolase"/>
    <property type="match status" value="1"/>
</dbReference>
<dbReference type="InterPro" id="IPR020084">
    <property type="entry name" value="NUDIX_hydrolase_CS"/>
</dbReference>
<accession>A0A3E3IAF1</accession>
<organism evidence="4 5">
    <name type="scientific">Eisenbergiella massiliensis</name>
    <dbReference type="NCBI Taxonomy" id="1720294"/>
    <lineage>
        <taxon>Bacteria</taxon>
        <taxon>Bacillati</taxon>
        <taxon>Bacillota</taxon>
        <taxon>Clostridia</taxon>
        <taxon>Lachnospirales</taxon>
        <taxon>Lachnospiraceae</taxon>
        <taxon>Eisenbergiella</taxon>
    </lineage>
</organism>
<evidence type="ECO:0000259" key="3">
    <source>
        <dbReference type="PROSITE" id="PS51462"/>
    </source>
</evidence>
<dbReference type="Proteomes" id="UP000260812">
    <property type="component" value="Unassembled WGS sequence"/>
</dbReference>
<gene>
    <name evidence="4" type="ORF">DXC51_02615</name>
</gene>
<dbReference type="PANTHER" id="PTHR11839:SF18">
    <property type="entry name" value="NUDIX HYDROLASE DOMAIN-CONTAINING PROTEIN"/>
    <property type="match status" value="1"/>
</dbReference>
<feature type="domain" description="Nudix hydrolase" evidence="3">
    <location>
        <begin position="48"/>
        <end position="176"/>
    </location>
</feature>
<dbReference type="AlphaFoldDB" id="A0A3E3IAF1"/>
<evidence type="ECO:0000256" key="2">
    <source>
        <dbReference type="ARBA" id="ARBA00022801"/>
    </source>
</evidence>
<dbReference type="CDD" id="cd03424">
    <property type="entry name" value="NUDIX_ADPRase_Nudt5_UGPPase_Nudt14"/>
    <property type="match status" value="1"/>
</dbReference>
<sequence length="183" mass="21021">MRLLRMKNIHEGAYLKHYELTYLNKSGKEKVFELVSRNRLASPRDIGRKASGVTIIAFQKERMLLLREFRMSINKSIYNLCAGMLQEGESVEDCARRELYEETGLTVARFLDILPPSYSAVGFSDTSTYMVILEAEGTFSDHTSANEEITAGLYTREELKAMLRTEEFSSRSQTAAYFFAHFR</sequence>
<dbReference type="PROSITE" id="PS00893">
    <property type="entry name" value="NUDIX_BOX"/>
    <property type="match status" value="1"/>
</dbReference>
<evidence type="ECO:0000313" key="5">
    <source>
        <dbReference type="Proteomes" id="UP000260812"/>
    </source>
</evidence>
<reference evidence="4" key="1">
    <citation type="submission" date="2018-08" db="EMBL/GenBank/DDBJ databases">
        <title>A genome reference for cultivated species of the human gut microbiota.</title>
        <authorList>
            <person name="Zou Y."/>
            <person name="Xue W."/>
            <person name="Luo G."/>
        </authorList>
    </citation>
    <scope>NUCLEOTIDE SEQUENCE [LARGE SCALE GENOMIC DNA]</scope>
    <source>
        <strain evidence="4">TF05-5AC</strain>
    </source>
</reference>